<dbReference type="STRING" id="34508.A0A4V5ZZ95"/>
<feature type="region of interest" description="Disordered" evidence="5">
    <location>
        <begin position="413"/>
        <end position="443"/>
    </location>
</feature>
<dbReference type="InterPro" id="IPR022591">
    <property type="entry name" value="TAF1_HAT_dom"/>
</dbReference>
<dbReference type="InterPro" id="IPR041670">
    <property type="entry name" value="Znf-CCHC_6"/>
</dbReference>
<name>A0A4V5ZZ95_STECR</name>
<dbReference type="EMBL" id="AZBU02000008">
    <property type="protein sequence ID" value="TKR66695.1"/>
    <property type="molecule type" value="Genomic_DNA"/>
</dbReference>
<evidence type="ECO:0000256" key="4">
    <source>
        <dbReference type="ARBA" id="ARBA00023242"/>
    </source>
</evidence>
<dbReference type="GO" id="GO:0005669">
    <property type="term" value="C:transcription factor TFIID complex"/>
    <property type="evidence" value="ECO:0007669"/>
    <property type="project" value="InterPro"/>
</dbReference>
<gene>
    <name evidence="8" type="ORF">L596_022949</name>
</gene>
<dbReference type="PANTHER" id="PTHR13900">
    <property type="entry name" value="TRANSCRIPTION INITIATION FACTOR TFIID"/>
    <property type="match status" value="1"/>
</dbReference>
<dbReference type="InterPro" id="IPR040240">
    <property type="entry name" value="TAF1"/>
</dbReference>
<feature type="domain" description="Transcription initiation factor TFIID subunit 1 histone acetyltransferase" evidence="6">
    <location>
        <begin position="491"/>
        <end position="912"/>
    </location>
</feature>
<reference evidence="8 9" key="1">
    <citation type="journal article" date="2015" name="Genome Biol.">
        <title>Comparative genomics of Steinernema reveals deeply conserved gene regulatory networks.</title>
        <authorList>
            <person name="Dillman A.R."/>
            <person name="Macchietto M."/>
            <person name="Porter C.F."/>
            <person name="Rogers A."/>
            <person name="Williams B."/>
            <person name="Antoshechkin I."/>
            <person name="Lee M.M."/>
            <person name="Goodwin Z."/>
            <person name="Lu X."/>
            <person name="Lewis E.E."/>
            <person name="Goodrich-Blair H."/>
            <person name="Stock S.P."/>
            <person name="Adams B.J."/>
            <person name="Sternberg P.W."/>
            <person name="Mortazavi A."/>
        </authorList>
    </citation>
    <scope>NUCLEOTIDE SEQUENCE [LARGE SCALE GENOMIC DNA]</scope>
    <source>
        <strain evidence="8 9">ALL</strain>
    </source>
</reference>
<organism evidence="8 9">
    <name type="scientific">Steinernema carpocapsae</name>
    <name type="common">Entomopathogenic nematode</name>
    <dbReference type="NCBI Taxonomy" id="34508"/>
    <lineage>
        <taxon>Eukaryota</taxon>
        <taxon>Metazoa</taxon>
        <taxon>Ecdysozoa</taxon>
        <taxon>Nematoda</taxon>
        <taxon>Chromadorea</taxon>
        <taxon>Rhabditida</taxon>
        <taxon>Tylenchina</taxon>
        <taxon>Panagrolaimomorpha</taxon>
        <taxon>Strongyloidoidea</taxon>
        <taxon>Steinernematidae</taxon>
        <taxon>Steinernema</taxon>
    </lineage>
</organism>
<evidence type="ECO:0000259" key="6">
    <source>
        <dbReference type="Pfam" id="PF12157"/>
    </source>
</evidence>
<evidence type="ECO:0000313" key="9">
    <source>
        <dbReference type="Proteomes" id="UP000298663"/>
    </source>
</evidence>
<dbReference type="GO" id="GO:0017025">
    <property type="term" value="F:TBP-class protein binding"/>
    <property type="evidence" value="ECO:0007669"/>
    <property type="project" value="InterPro"/>
</dbReference>
<feature type="region of interest" description="Disordered" evidence="5">
    <location>
        <begin position="999"/>
        <end position="1137"/>
    </location>
</feature>
<evidence type="ECO:0000256" key="1">
    <source>
        <dbReference type="ARBA" id="ARBA00004123"/>
    </source>
</evidence>
<feature type="compositionally biased region" description="Basic and acidic residues" evidence="5">
    <location>
        <begin position="346"/>
        <end position="362"/>
    </location>
</feature>
<keyword evidence="2" id="KW-0805">Transcription regulation</keyword>
<comment type="caution">
    <text evidence="8">The sequence shown here is derived from an EMBL/GenBank/DDBJ whole genome shotgun (WGS) entry which is preliminary data.</text>
</comment>
<feature type="domain" description="Zinc knuckle" evidence="7">
    <location>
        <begin position="1302"/>
        <end position="1337"/>
    </location>
</feature>
<proteinExistence type="predicted"/>
<feature type="region of interest" description="Disordered" evidence="5">
    <location>
        <begin position="341"/>
        <end position="364"/>
    </location>
</feature>
<feature type="compositionally biased region" description="Acidic residues" evidence="5">
    <location>
        <begin position="1006"/>
        <end position="1015"/>
    </location>
</feature>
<dbReference type="PANTHER" id="PTHR13900:SF0">
    <property type="entry name" value="TRANSCRIPTION INITIATION FACTOR TFIID SUBUNIT 1"/>
    <property type="match status" value="1"/>
</dbReference>
<dbReference type="Proteomes" id="UP000298663">
    <property type="component" value="Unassembled WGS sequence"/>
</dbReference>
<feature type="compositionally biased region" description="Basic and acidic residues" evidence="5">
    <location>
        <begin position="1100"/>
        <end position="1114"/>
    </location>
</feature>
<dbReference type="Pfam" id="PF12157">
    <property type="entry name" value="DUF3591"/>
    <property type="match status" value="1"/>
</dbReference>
<evidence type="ECO:0008006" key="10">
    <source>
        <dbReference type="Google" id="ProtNLM"/>
    </source>
</evidence>
<feature type="compositionally biased region" description="Basic and acidic residues" evidence="5">
    <location>
        <begin position="1337"/>
        <end position="1360"/>
    </location>
</feature>
<feature type="region of interest" description="Disordered" evidence="5">
    <location>
        <begin position="1317"/>
        <end position="1360"/>
    </location>
</feature>
<feature type="compositionally biased region" description="Basic and acidic residues" evidence="5">
    <location>
        <begin position="1051"/>
        <end position="1080"/>
    </location>
</feature>
<evidence type="ECO:0000259" key="7">
    <source>
        <dbReference type="Pfam" id="PF15288"/>
    </source>
</evidence>
<feature type="compositionally biased region" description="Basic and acidic residues" evidence="5">
    <location>
        <begin position="1016"/>
        <end position="1043"/>
    </location>
</feature>
<comment type="subcellular location">
    <subcellularLocation>
        <location evidence="1">Nucleus</location>
    </subcellularLocation>
</comment>
<dbReference type="GO" id="GO:0051123">
    <property type="term" value="P:RNA polymerase II preinitiation complex assembly"/>
    <property type="evidence" value="ECO:0007669"/>
    <property type="project" value="TreeGrafter"/>
</dbReference>
<keyword evidence="9" id="KW-1185">Reference proteome</keyword>
<protein>
    <recommendedName>
        <fullName evidence="10">Zinc knuckle domain-containing protein</fullName>
    </recommendedName>
</protein>
<keyword evidence="4" id="KW-0539">Nucleus</keyword>
<dbReference type="GO" id="GO:0004402">
    <property type="term" value="F:histone acetyltransferase activity"/>
    <property type="evidence" value="ECO:0007669"/>
    <property type="project" value="InterPro"/>
</dbReference>
<reference evidence="8 9" key="2">
    <citation type="journal article" date="2019" name="G3 (Bethesda)">
        <title>Hybrid Assembly of the Genome of the Entomopathogenic Nematode Steinernema carpocapsae Identifies the X-Chromosome.</title>
        <authorList>
            <person name="Serra L."/>
            <person name="Macchietto M."/>
            <person name="Macias-Munoz A."/>
            <person name="McGill C.J."/>
            <person name="Rodriguez I.M."/>
            <person name="Rodriguez B."/>
            <person name="Murad R."/>
            <person name="Mortazavi A."/>
        </authorList>
    </citation>
    <scope>NUCLEOTIDE SEQUENCE [LARGE SCALE GENOMIC DNA]</scope>
    <source>
        <strain evidence="8 9">ALL</strain>
    </source>
</reference>
<dbReference type="Pfam" id="PF15288">
    <property type="entry name" value="zf-CCHC_6"/>
    <property type="match status" value="1"/>
</dbReference>
<sequence length="1360" mass="156616">MSGEISNVPKCIISHGNWIRFWLSGLRGASAAQITALGCHLTLIWASFGGSYQRLNEIVAWVSIRDDPTPFSLRDSRSESDRDLPTAVLSAPTHRAVCQDVEGLSTEWIDPQSSSSHRFDHGSKNRTYNFMAENGEFTPLAYLIPPELKDVDPRRVFPNFGQQTPRMTRLFERIPEGIPKKTWWAAESFKRPVAKAKEITKEKPKTAWESTTRDDLRDLEALLFSYEEKKPTRAKETYPNSAFRTVFRDKAKKKPYEADAAPWNDVRPVQIPDHAFLPVALTKWEDDVVFSPDEARKKVVRNFEKLKKPFCGWIPTHKTLTYESFVGAVHDNTFERMFTDEATTPSEDHGVPLKADEKKPPRVAEGPIFPIDCDLLESHWEDHVIFDPGDVHNLPSSPHLRLEHSDLFVHLEDEQPETSRDQERTMELNEEKEPAKKSKAEEKDPFNLSNDAYYSYTGTQAAVAADNTPMGRCVCRRCAQNGVKRGITVGLTRAHSIPAQHLHAPFFPYWISPEERRNFHRTPLTKKSMERVGLGRFVPIQAIERHAKVVDEHRQKAINSGQTFFMRDLDDLSGLDSALLLLEYSEQFPLLLSQPGMVSWIKNYHRNNTLEDQPVEKYDFGENSFVEKVPFLGNIGEGESIQSLENKMFTAPIFRHATAKTDFLLIRRKDGLFIRNCPQIFLVGQQCPLVRVPSPNSPTERDIEGCLIRHCIYAKFWKSEHRPRRIPGRVVLEPHFPEMDPVQEPLELRDDFRLPTLAEYAETCTPELFCAYYSGLSGKQRLLDAGFGEEHFFVSEEKDNTALLEDEVRCAPWNTTRSYDEFLKDRFCTLDEAGVADPSGCGLGISYARVRECMQVKIVNKIKYARKRKLGEDRKTQAYARSRTSEEARVICLEYGVPSEDLAGMKRRQLQDLVWKLWSEEQKNDGDEGYELYNGRNDRINRIKRREKCWENCQKIFDIQRSALSNTEVVSTDEGSSDEDADLEEMARDLLEKALEKEMNAKFEENDSDKELDEFWTEKSESEELEEFRKLLKEASKPNKNNKDSCGLKPCSDEAEPRDKKPDPRSNSEYKGSELQKDPSQDFSSPEDMKPRPDEDEMLTDPKDKEPQSEKDIGNADPYSSLRNVKPSPDEAQNAVKPGSRRLLIYRTYHDKEGNEHEKLEVVYRSLLIDAYTSIQNKGGRQYARDYLIRTDYKYRKQARREKRSLAKLEKQIERQKLRRERPRKPSKPKKFYNIICSRCKTKGHTAKNKSCPLFGKAEKASREETKSVCSACHAIGHIRTNAICPLFGKEKTPPKSMDHITCSNCGAVGHTRQSKKCPFYGTEHNVPDHLRRRRRKDQERKEEREKMRAEASKSADKTL</sequence>
<keyword evidence="3" id="KW-0804">Transcription</keyword>
<accession>A0A4V5ZZ95</accession>
<dbReference type="GO" id="GO:0016251">
    <property type="term" value="F:RNA polymerase II general transcription initiation factor activity"/>
    <property type="evidence" value="ECO:0007669"/>
    <property type="project" value="InterPro"/>
</dbReference>
<evidence type="ECO:0000256" key="5">
    <source>
        <dbReference type="SAM" id="MobiDB-lite"/>
    </source>
</evidence>
<evidence type="ECO:0000256" key="2">
    <source>
        <dbReference type="ARBA" id="ARBA00023015"/>
    </source>
</evidence>
<evidence type="ECO:0000256" key="3">
    <source>
        <dbReference type="ARBA" id="ARBA00023163"/>
    </source>
</evidence>
<evidence type="ECO:0000313" key="8">
    <source>
        <dbReference type="EMBL" id="TKR66695.1"/>
    </source>
</evidence>
<dbReference type="OrthoDB" id="5752at2759"/>